<evidence type="ECO:0000256" key="13">
    <source>
        <dbReference type="ARBA" id="ARBA00033470"/>
    </source>
</evidence>
<evidence type="ECO:0000256" key="14">
    <source>
        <dbReference type="ARBA" id="ARBA00047700"/>
    </source>
</evidence>
<keyword evidence="11" id="KW-0067">ATP-binding</keyword>
<evidence type="ECO:0000256" key="1">
    <source>
        <dbReference type="ARBA" id="ARBA00001946"/>
    </source>
</evidence>
<dbReference type="InterPro" id="IPR000121">
    <property type="entry name" value="PEP_util_C"/>
</dbReference>
<dbReference type="SUPFAM" id="SSF51621">
    <property type="entry name" value="Phosphoenolpyruvate/pyruvate domain"/>
    <property type="match status" value="1"/>
</dbReference>
<dbReference type="Pfam" id="PF02896">
    <property type="entry name" value="PEP-utilizers_C"/>
    <property type="match status" value="1"/>
</dbReference>
<dbReference type="GO" id="GO:0008986">
    <property type="term" value="F:pyruvate, water dikinase activity"/>
    <property type="evidence" value="ECO:0007669"/>
    <property type="project" value="UniProtKB-EC"/>
</dbReference>
<accession>B7K561</accession>
<dbReference type="AlphaFoldDB" id="B7K561"/>
<dbReference type="Gene3D" id="3.30.470.20">
    <property type="entry name" value="ATP-grasp fold, B domain"/>
    <property type="match status" value="1"/>
</dbReference>
<dbReference type="STRING" id="41431.PCC8801_3944"/>
<evidence type="ECO:0000256" key="3">
    <source>
        <dbReference type="ARBA" id="ARBA00004742"/>
    </source>
</evidence>
<dbReference type="SUPFAM" id="SSF56059">
    <property type="entry name" value="Glutathione synthetase ATP-binding domain-like"/>
    <property type="match status" value="1"/>
</dbReference>
<comment type="similarity">
    <text evidence="4">Belongs to the PEP-utilizing enzyme family.</text>
</comment>
<dbReference type="InterPro" id="IPR040442">
    <property type="entry name" value="Pyrv_kinase-like_dom_sf"/>
</dbReference>
<evidence type="ECO:0000256" key="12">
    <source>
        <dbReference type="ARBA" id="ARBA00022842"/>
    </source>
</evidence>
<reference evidence="19" key="1">
    <citation type="journal article" date="2011" name="MBio">
        <title>Novel metabolic attributes of the genus Cyanothece, comprising a group of unicellular nitrogen-fixing Cyanobacteria.</title>
        <authorList>
            <person name="Bandyopadhyay A."/>
            <person name="Elvitigala T."/>
            <person name="Welsh E."/>
            <person name="Stockel J."/>
            <person name="Liberton M."/>
            <person name="Min H."/>
            <person name="Sherman L.A."/>
            <person name="Pakrasi H.B."/>
        </authorList>
    </citation>
    <scope>NUCLEOTIDE SEQUENCE [LARGE SCALE GENOMIC DNA]</scope>
    <source>
        <strain evidence="19">PCC 8801</strain>
    </source>
</reference>
<dbReference type="Gene3D" id="3.20.20.60">
    <property type="entry name" value="Phosphoenolpyruvate-binding domains"/>
    <property type="match status" value="1"/>
</dbReference>
<comment type="catalytic activity">
    <reaction evidence="14">
        <text>pyruvate + ATP + H2O = phosphoenolpyruvate + AMP + phosphate + 2 H(+)</text>
        <dbReference type="Rhea" id="RHEA:11364"/>
        <dbReference type="ChEBI" id="CHEBI:15361"/>
        <dbReference type="ChEBI" id="CHEBI:15377"/>
        <dbReference type="ChEBI" id="CHEBI:15378"/>
        <dbReference type="ChEBI" id="CHEBI:30616"/>
        <dbReference type="ChEBI" id="CHEBI:43474"/>
        <dbReference type="ChEBI" id="CHEBI:58702"/>
        <dbReference type="ChEBI" id="CHEBI:456215"/>
        <dbReference type="EC" id="2.7.9.2"/>
    </reaction>
</comment>
<feature type="domain" description="PEP-utilising enzyme C-terminal" evidence="17">
    <location>
        <begin position="473"/>
        <end position="749"/>
    </location>
</feature>
<dbReference type="InterPro" id="IPR018274">
    <property type="entry name" value="PEP_util_AS"/>
</dbReference>
<dbReference type="InterPro" id="IPR008279">
    <property type="entry name" value="PEP-util_enz_mobile_dom"/>
</dbReference>
<evidence type="ECO:0000313" key="19">
    <source>
        <dbReference type="Proteomes" id="UP000008204"/>
    </source>
</evidence>
<dbReference type="Gene3D" id="3.50.30.10">
    <property type="entry name" value="Phosphohistidine domain"/>
    <property type="match status" value="1"/>
</dbReference>
<dbReference type="OrthoDB" id="9765468at2"/>
<gene>
    <name evidence="18" type="ordered locus">PCC8801_3944</name>
</gene>
<dbReference type="PANTHER" id="PTHR43030">
    <property type="entry name" value="PHOSPHOENOLPYRUVATE SYNTHASE"/>
    <property type="match status" value="1"/>
</dbReference>
<dbReference type="EC" id="2.7.9.2" evidence="5"/>
<dbReference type="InterPro" id="IPR015813">
    <property type="entry name" value="Pyrv/PenolPyrv_kinase-like_dom"/>
</dbReference>
<keyword evidence="8" id="KW-0479">Metal-binding</keyword>
<feature type="domain" description="PEP-utilising enzyme mobile" evidence="15">
    <location>
        <begin position="372"/>
        <end position="441"/>
    </location>
</feature>
<evidence type="ECO:0000256" key="6">
    <source>
        <dbReference type="ARBA" id="ARBA00021623"/>
    </source>
</evidence>
<keyword evidence="10 18" id="KW-0418">Kinase</keyword>
<dbReference type="PROSITE" id="PS00370">
    <property type="entry name" value="PEP_ENZYMES_PHOS_SITE"/>
    <property type="match status" value="1"/>
</dbReference>
<dbReference type="Gene3D" id="3.30.1490.20">
    <property type="entry name" value="ATP-grasp fold, A domain"/>
    <property type="match status" value="1"/>
</dbReference>
<comment type="pathway">
    <text evidence="3">Carbohydrate biosynthesis; gluconeogenesis.</text>
</comment>
<keyword evidence="19" id="KW-1185">Reference proteome</keyword>
<dbReference type="eggNOG" id="COG1080">
    <property type="taxonomic scope" value="Bacteria"/>
</dbReference>
<dbReference type="Pfam" id="PF00391">
    <property type="entry name" value="PEP-utilizers"/>
    <property type="match status" value="1"/>
</dbReference>
<dbReference type="HOGENOM" id="CLU_007308_6_2_3"/>
<protein>
    <recommendedName>
        <fullName evidence="6">Phosphoenolpyruvate synthase</fullName>
        <ecNumber evidence="5">2.7.9.2</ecNumber>
    </recommendedName>
    <alternativeName>
        <fullName evidence="13">Pyruvate, water dikinase</fullName>
    </alternativeName>
</protein>
<dbReference type="InterPro" id="IPR006319">
    <property type="entry name" value="PEP_synth"/>
</dbReference>
<dbReference type="InterPro" id="IPR002192">
    <property type="entry name" value="PPDK_AMP/ATP-bd"/>
</dbReference>
<evidence type="ECO:0000256" key="7">
    <source>
        <dbReference type="ARBA" id="ARBA00022679"/>
    </source>
</evidence>
<evidence type="ECO:0000313" key="18">
    <source>
        <dbReference type="EMBL" id="ACK67887.1"/>
    </source>
</evidence>
<dbReference type="Proteomes" id="UP000008204">
    <property type="component" value="Chromosome"/>
</dbReference>
<evidence type="ECO:0000259" key="16">
    <source>
        <dbReference type="Pfam" id="PF01326"/>
    </source>
</evidence>
<keyword evidence="7 18" id="KW-0808">Transferase</keyword>
<proteinExistence type="inferred from homology"/>
<dbReference type="SUPFAM" id="SSF52009">
    <property type="entry name" value="Phosphohistidine domain"/>
    <property type="match status" value="1"/>
</dbReference>
<comment type="cofactor">
    <cofactor evidence="1">
        <name>Mg(2+)</name>
        <dbReference type="ChEBI" id="CHEBI:18420"/>
    </cofactor>
</comment>
<dbReference type="GO" id="GO:0005524">
    <property type="term" value="F:ATP binding"/>
    <property type="evidence" value="ECO:0007669"/>
    <property type="project" value="UniProtKB-KW"/>
</dbReference>
<evidence type="ECO:0000256" key="4">
    <source>
        <dbReference type="ARBA" id="ARBA00007837"/>
    </source>
</evidence>
<dbReference type="PANTHER" id="PTHR43030:SF1">
    <property type="entry name" value="PHOSPHOENOLPYRUVATE SYNTHASE"/>
    <property type="match status" value="1"/>
</dbReference>
<dbReference type="Pfam" id="PF01326">
    <property type="entry name" value="PPDK_N"/>
    <property type="match status" value="1"/>
</dbReference>
<sequence length="761" mass="84595">MVITLYWLCDIETSDRLWVGETAWMLSRLQREGYPIDGGLVVSGQVWREFLKRFDNSTSLLADFPASSLHLDIDNPRSLQLVAQQSRQAIGQIPFSQEWLSELKKAIEGLDTPCLRVQSSLATPLTFKKPFSSLIEPQICDNSPESLELAIKQIWGQLFSAKSLFYWQRLGLGIEQLNLAVLIQPLTNAIASGTATLTPNSFEIEATYGLGESLRWGEVLPDRFTLDPRTGSLIHQELGHKIRAYRLKDNIKENALEAYVLSPGEQEQYCLNQSTLSALFPVLKRLSQDNLSGISLEWILRKSHNSQLPPLAIAQVIPAMSVPLTPPSASPEPKTSRNHQPLLKGIAAAPGRIHALTQVIEEGMLPDPSLVKQNIIVTREINPSQLSWLKNAAGVITELGGMTSHAAILARELEIPAVVGVSGATDLLRTGDSIIIDGQKGEIYRYLGQEEGIYAYQAVPPKPIVTSGFHPIATKLMVNLSQPSSLIKAMDLPVDGVGLLRSELMLLDLSSPNSVEQWLEQTPPFEIIEHLRQSIQEFTARFAPRPVFYRSFDGQSCQGVNPPSSKDCRGTAGYQIDPTLFDWELQALVQVQQQGYHNLHLILPFVRSVGEFRFCRRRVEQAGLLESDGFQLWIMAEVPSVIFELRDYVKAGVQGVAIGTNDLVPFLLGINRDHPQINDNSKPCPTALSNALKQLIEQCRELGIPCCLCGQVAIQYPYLIDQLIDWGITSISVEPEAIERTYQAIARAEQRLLLEIKRLKG</sequence>
<dbReference type="InterPro" id="IPR013815">
    <property type="entry name" value="ATP_grasp_subdomain_1"/>
</dbReference>
<feature type="domain" description="Pyruvate phosphate dikinase AMP/ATP-binding" evidence="16">
    <location>
        <begin position="24"/>
        <end position="302"/>
    </location>
</feature>
<evidence type="ECO:0000256" key="10">
    <source>
        <dbReference type="ARBA" id="ARBA00022777"/>
    </source>
</evidence>
<evidence type="ECO:0000259" key="17">
    <source>
        <dbReference type="Pfam" id="PF02896"/>
    </source>
</evidence>
<keyword evidence="18" id="KW-0670">Pyruvate</keyword>
<evidence type="ECO:0000256" key="5">
    <source>
        <dbReference type="ARBA" id="ARBA00011996"/>
    </source>
</evidence>
<keyword evidence="12" id="KW-0460">Magnesium</keyword>
<dbReference type="EMBL" id="CP001287">
    <property type="protein sequence ID" value="ACK67887.1"/>
    <property type="molecule type" value="Genomic_DNA"/>
</dbReference>
<evidence type="ECO:0000259" key="15">
    <source>
        <dbReference type="Pfam" id="PF00391"/>
    </source>
</evidence>
<evidence type="ECO:0000256" key="2">
    <source>
        <dbReference type="ARBA" id="ARBA00002988"/>
    </source>
</evidence>
<evidence type="ECO:0000256" key="8">
    <source>
        <dbReference type="ARBA" id="ARBA00022723"/>
    </source>
</evidence>
<dbReference type="GO" id="GO:0046872">
    <property type="term" value="F:metal ion binding"/>
    <property type="evidence" value="ECO:0007669"/>
    <property type="project" value="UniProtKB-KW"/>
</dbReference>
<comment type="function">
    <text evidence="2">Catalyzes the phosphorylation of pyruvate to phosphoenolpyruvate.</text>
</comment>
<dbReference type="eggNOG" id="COG0574">
    <property type="taxonomic scope" value="Bacteria"/>
</dbReference>
<dbReference type="InterPro" id="IPR036637">
    <property type="entry name" value="Phosphohistidine_dom_sf"/>
</dbReference>
<dbReference type="GO" id="GO:0006094">
    <property type="term" value="P:gluconeogenesis"/>
    <property type="evidence" value="ECO:0007669"/>
    <property type="project" value="UniProtKB-UniPathway"/>
</dbReference>
<dbReference type="UniPathway" id="UPA00138"/>
<name>B7K561_RIPO1</name>
<dbReference type="KEGG" id="cyp:PCC8801_3944"/>
<organism evidence="18 19">
    <name type="scientific">Rippkaea orientalis (strain PCC 8801 / RF-1)</name>
    <name type="common">Cyanothece sp. (strain PCC 8801)</name>
    <dbReference type="NCBI Taxonomy" id="41431"/>
    <lineage>
        <taxon>Bacteria</taxon>
        <taxon>Bacillati</taxon>
        <taxon>Cyanobacteriota</taxon>
        <taxon>Cyanophyceae</taxon>
        <taxon>Oscillatoriophycideae</taxon>
        <taxon>Chroococcales</taxon>
        <taxon>Aphanothecaceae</taxon>
        <taxon>Rippkaea</taxon>
        <taxon>Rippkaea orientalis</taxon>
    </lineage>
</organism>
<evidence type="ECO:0000256" key="11">
    <source>
        <dbReference type="ARBA" id="ARBA00022840"/>
    </source>
</evidence>
<evidence type="ECO:0000256" key="9">
    <source>
        <dbReference type="ARBA" id="ARBA00022741"/>
    </source>
</evidence>
<keyword evidence="9" id="KW-0547">Nucleotide-binding</keyword>